<dbReference type="AlphaFoldDB" id="A0A6N0NV42"/>
<sequence>MIIKGNGVLIIIPDEIASKVLKEVPLEAGRFNQESNDNEEGSTTVKD</sequence>
<evidence type="ECO:0000256" key="1">
    <source>
        <dbReference type="SAM" id="MobiDB-lite"/>
    </source>
</evidence>
<evidence type="ECO:0000313" key="2">
    <source>
        <dbReference type="EMBL" id="QKR00676.1"/>
    </source>
</evidence>
<dbReference type="GeneID" id="55642280"/>
<reference evidence="2 3" key="1">
    <citation type="submission" date="2020-02" db="EMBL/GenBank/DDBJ databases">
        <title>Comparative genome analysis reveals the metabolism and evolution of the thermophilic archaeal genus Metallosphaera.</title>
        <authorList>
            <person name="Jiang C."/>
        </authorList>
    </citation>
    <scope>NUCLEOTIDE SEQUENCE [LARGE SCALE GENOMIC DNA]</scope>
    <source>
        <strain evidence="2 3">Ric-A</strain>
    </source>
</reference>
<dbReference type="KEGG" id="mten:GWK48_10010"/>
<gene>
    <name evidence="2" type="ORF">GWK48_10010</name>
</gene>
<dbReference type="RefSeq" id="WP_174631928.1">
    <property type="nucleotide sequence ID" value="NZ_CP049074.1"/>
</dbReference>
<proteinExistence type="predicted"/>
<dbReference type="EMBL" id="CP049074">
    <property type="protein sequence ID" value="QKR00676.1"/>
    <property type="molecule type" value="Genomic_DNA"/>
</dbReference>
<dbReference type="Proteomes" id="UP000509301">
    <property type="component" value="Chromosome"/>
</dbReference>
<keyword evidence="3" id="KW-1185">Reference proteome</keyword>
<evidence type="ECO:0000313" key="3">
    <source>
        <dbReference type="Proteomes" id="UP000509301"/>
    </source>
</evidence>
<organism evidence="2 3">
    <name type="scientific">Metallosphaera tengchongensis</name>
    <dbReference type="NCBI Taxonomy" id="1532350"/>
    <lineage>
        <taxon>Archaea</taxon>
        <taxon>Thermoproteota</taxon>
        <taxon>Thermoprotei</taxon>
        <taxon>Sulfolobales</taxon>
        <taxon>Sulfolobaceae</taxon>
        <taxon>Metallosphaera</taxon>
    </lineage>
</organism>
<feature type="region of interest" description="Disordered" evidence="1">
    <location>
        <begin position="27"/>
        <end position="47"/>
    </location>
</feature>
<accession>A0A6N0NV42</accession>
<name>A0A6N0NV42_9CREN</name>
<protein>
    <submittedName>
        <fullName evidence="2">Uncharacterized protein</fullName>
    </submittedName>
</protein>